<evidence type="ECO:0000313" key="4">
    <source>
        <dbReference type="Proteomes" id="UP000000933"/>
    </source>
</evidence>
<name>D5H840_SALRM</name>
<dbReference type="InterPro" id="IPR048503">
    <property type="entry name" value="NamZ_C"/>
</dbReference>
<dbReference type="Pfam" id="PF07075">
    <property type="entry name" value="NamZ_N"/>
    <property type="match status" value="1"/>
</dbReference>
<dbReference type="EMBL" id="FP565814">
    <property type="protein sequence ID" value="CBH24195.1"/>
    <property type="molecule type" value="Genomic_DNA"/>
</dbReference>
<reference evidence="4" key="2">
    <citation type="submission" date="2010-04" db="EMBL/GenBank/DDBJ databases">
        <title>Genome sequence of Salinibacter ruber M8.</title>
        <authorList>
            <consortium name="Genoscope"/>
        </authorList>
    </citation>
    <scope>NUCLEOTIDE SEQUENCE [LARGE SCALE GENOMIC DNA]</scope>
    <source>
        <strain evidence="4">M8</strain>
    </source>
</reference>
<evidence type="ECO:0000313" key="3">
    <source>
        <dbReference type="EMBL" id="CBH24195.1"/>
    </source>
</evidence>
<sequence>MSVLPGLLGSRRRAYCGLLLLGVMAAGLVGCTPDEEESAPVRVGAEVLAENDFASLSGQRVGLIANHTTRVDTSHLADRLAAAPTVELGALFSPEHGFRGTAGAGEKVGNARDPRTGAPVYSLYGDTRRPTPEMLEGLDVLVFDVQDVGARFYTYITTMGLSMQAAAEANLPFVVLDRPNPLGGTYTDGFVLEPPHASYVGRYPIPITHGLTIGELARYIQSEQLLAGVGALDLSVVEMKNWSRDTQWPDTGRDWRPPSPNLPTWETALLYPGMCFFEGVRVSEGRGTERPFRQIGAPWPPAAAQRVVDTLRAQDLAGVAVDTAAFTPRSMPGAPAPRFEGEQLYGFEVRVTDRRAVEPVKVGLHALHAMHERAQVRGDTAFVSRPEHLTRLAGTDRLVTQLRAGASPEAIIASWTKGVKDFRDRRASALLYGAETEPR</sequence>
<dbReference type="Proteomes" id="UP000000933">
    <property type="component" value="Chromosome"/>
</dbReference>
<feature type="domain" description="Peptidoglycan beta-N-acetylmuramidase NamZ C-terminal" evidence="2">
    <location>
        <begin position="269"/>
        <end position="432"/>
    </location>
</feature>
<dbReference type="Gene3D" id="3.40.50.12170">
    <property type="entry name" value="Uncharacterised protein PF07075, DUF1343"/>
    <property type="match status" value="1"/>
</dbReference>
<dbReference type="KEGG" id="srm:SRM_01274"/>
<dbReference type="Pfam" id="PF20732">
    <property type="entry name" value="NamZ_C"/>
    <property type="match status" value="1"/>
</dbReference>
<evidence type="ECO:0000259" key="2">
    <source>
        <dbReference type="Pfam" id="PF20732"/>
    </source>
</evidence>
<evidence type="ECO:0008006" key="5">
    <source>
        <dbReference type="Google" id="ProtNLM"/>
    </source>
</evidence>
<dbReference type="Gene3D" id="3.90.1150.140">
    <property type="match status" value="1"/>
</dbReference>
<dbReference type="InterPro" id="IPR008302">
    <property type="entry name" value="NamZ"/>
</dbReference>
<dbReference type="PANTHER" id="PTHR42915">
    <property type="entry name" value="HYPOTHETICAL 460 KDA PROTEIN IN FEUA-SIGW INTERGENIC REGION [PRECURSOR]"/>
    <property type="match status" value="1"/>
</dbReference>
<protein>
    <recommendedName>
        <fullName evidence="5">DUF1343 domain-containing protein</fullName>
    </recommendedName>
</protein>
<organism evidence="3 4">
    <name type="scientific">Salinibacter ruber (strain M8)</name>
    <dbReference type="NCBI Taxonomy" id="761659"/>
    <lineage>
        <taxon>Bacteria</taxon>
        <taxon>Pseudomonadati</taxon>
        <taxon>Rhodothermota</taxon>
        <taxon>Rhodothermia</taxon>
        <taxon>Rhodothermales</taxon>
        <taxon>Salinibacteraceae</taxon>
        <taxon>Salinibacter</taxon>
    </lineage>
</organism>
<dbReference type="PANTHER" id="PTHR42915:SF1">
    <property type="entry name" value="PEPTIDOGLYCAN BETA-N-ACETYLMURAMIDASE NAMZ"/>
    <property type="match status" value="1"/>
</dbReference>
<gene>
    <name evidence="3" type="ordered locus">SRM_01274</name>
</gene>
<feature type="domain" description="Peptidoglycan beta-N-acetylmuramidase NamZ N-terminal" evidence="1">
    <location>
        <begin position="61"/>
        <end position="265"/>
    </location>
</feature>
<dbReference type="GO" id="GO:0033922">
    <property type="term" value="F:peptidoglycan beta-N-acetylmuramidase activity"/>
    <property type="evidence" value="ECO:0007669"/>
    <property type="project" value="InterPro"/>
</dbReference>
<reference evidence="3 4" key="1">
    <citation type="journal article" date="2010" name="ISME J.">
        <title>Fine-scale evolution: genomic, phenotypic and ecological differentiation in two coexisting Salinibacter ruber strains.</title>
        <authorList>
            <person name="Pena A."/>
            <person name="Teeling H."/>
            <person name="Huerta-Cepas J."/>
            <person name="Santos F."/>
            <person name="Yarza P."/>
            <person name="Brito-Echeverria J."/>
            <person name="Lucio M."/>
            <person name="Schmitt-Kopplin P."/>
            <person name="Meseguer I."/>
            <person name="Schenowitz C."/>
            <person name="Dossat C."/>
            <person name="Barbe V."/>
            <person name="Dopazo J."/>
            <person name="Rossello-Mora R."/>
            <person name="Schuler M."/>
            <person name="Glockner F.O."/>
            <person name="Amann R."/>
            <person name="Gabaldon T."/>
            <person name="Anton J."/>
        </authorList>
    </citation>
    <scope>NUCLEOTIDE SEQUENCE [LARGE SCALE GENOMIC DNA]</scope>
    <source>
        <strain evidence="3 4">M8</strain>
    </source>
</reference>
<dbReference type="HOGENOM" id="CLU_033227_0_0_10"/>
<dbReference type="PIRSF" id="PIRSF016719">
    <property type="entry name" value="UCP016719"/>
    <property type="match status" value="1"/>
</dbReference>
<evidence type="ECO:0000259" key="1">
    <source>
        <dbReference type="Pfam" id="PF07075"/>
    </source>
</evidence>
<accession>D5H840</accession>
<dbReference type="AlphaFoldDB" id="D5H840"/>
<dbReference type="PATRIC" id="fig|761659.10.peg.1403"/>
<dbReference type="InterPro" id="IPR048502">
    <property type="entry name" value="NamZ_N"/>
</dbReference>
<proteinExistence type="predicted"/>